<dbReference type="InterPro" id="IPR057309">
    <property type="entry name" value="PcsB_CC"/>
</dbReference>
<sequence>MKKVITIMLVVIMLLGMILPAITMAAEPDKDLNRINQEKKAVQDKISEKQEQKQQVKKELKQLNQQLQQAQNELENTEKKLKTTNENLEQTKKEFEKAQQKMEAQNDILNERIRAMYKNNSTLGYLEVLLNATSFSDFISRFDTIKTVVNYDFDLLTSLQEQRDLLEDKKEEIQAEQQRITVLKKQLQDKAQEVETLKVSKQDYSNKLDSDLAAYETRAAQLEKDSQQVTKMIQEAQRKQQQTQTKQQEAQTKQQQTQTEQQQQMKKDSKDNATKDNATKDNANRGSMGGRLLWPVPGYTRISSPYGWRNHPIFGRTSFHTGIDIPAPTGTSAIAAGSGTVMYAGYMGGYGNTVIIDLGNGISTLQAHNSSLLVSVGQKVSRGQVVARVGSTGNSTGPHSHFEVRVGGNHTNPLPYVR</sequence>
<evidence type="ECO:0000256" key="2">
    <source>
        <dbReference type="SAM" id="Coils"/>
    </source>
</evidence>
<dbReference type="Gene3D" id="6.10.250.3150">
    <property type="match status" value="1"/>
</dbReference>
<evidence type="ECO:0000313" key="8">
    <source>
        <dbReference type="Proteomes" id="UP000196365"/>
    </source>
</evidence>
<name>A0A1T4NQH5_9FIRM</name>
<feature type="signal peptide" evidence="4">
    <location>
        <begin position="1"/>
        <end position="25"/>
    </location>
</feature>
<protein>
    <submittedName>
        <fullName evidence="7">Septal ring factor EnvC, activator of murein hydrolases AmiA and AmiB</fullName>
    </submittedName>
</protein>
<dbReference type="InterPro" id="IPR011055">
    <property type="entry name" value="Dup_hybrid_motif"/>
</dbReference>
<dbReference type="CDD" id="cd12797">
    <property type="entry name" value="M23_peptidase"/>
    <property type="match status" value="1"/>
</dbReference>
<feature type="compositionally biased region" description="Low complexity" evidence="3">
    <location>
        <begin position="244"/>
        <end position="264"/>
    </location>
</feature>
<feature type="compositionally biased region" description="Basic and acidic residues" evidence="3">
    <location>
        <begin position="265"/>
        <end position="283"/>
    </location>
</feature>
<feature type="coiled-coil region" evidence="2">
    <location>
        <begin position="32"/>
        <end position="119"/>
    </location>
</feature>
<evidence type="ECO:0000259" key="5">
    <source>
        <dbReference type="Pfam" id="PF01551"/>
    </source>
</evidence>
<dbReference type="InterPro" id="IPR016047">
    <property type="entry name" value="M23ase_b-sheet_dom"/>
</dbReference>
<feature type="region of interest" description="Disordered" evidence="3">
    <location>
        <begin position="244"/>
        <end position="292"/>
    </location>
</feature>
<dbReference type="SUPFAM" id="SSF57997">
    <property type="entry name" value="Tropomyosin"/>
    <property type="match status" value="1"/>
</dbReference>
<dbReference type="EMBL" id="FUWV01000012">
    <property type="protein sequence ID" value="SJZ81459.1"/>
    <property type="molecule type" value="Genomic_DNA"/>
</dbReference>
<evidence type="ECO:0000259" key="6">
    <source>
        <dbReference type="Pfam" id="PF24568"/>
    </source>
</evidence>
<dbReference type="Proteomes" id="UP000196365">
    <property type="component" value="Unassembled WGS sequence"/>
</dbReference>
<feature type="domain" description="Peptidoglycan hydrolase PcsB coiled-coil" evidence="6">
    <location>
        <begin position="96"/>
        <end position="169"/>
    </location>
</feature>
<keyword evidence="1 4" id="KW-0732">Signal</keyword>
<reference evidence="7 8" key="1">
    <citation type="submission" date="2017-02" db="EMBL/GenBank/DDBJ databases">
        <authorList>
            <person name="Peterson S.W."/>
        </authorList>
    </citation>
    <scope>NUCLEOTIDE SEQUENCE [LARGE SCALE GENOMIC DNA]</scope>
    <source>
        <strain evidence="7 8">DSM 15102</strain>
    </source>
</reference>
<dbReference type="Gene3D" id="2.70.70.10">
    <property type="entry name" value="Glucose Permease (Domain IIA)"/>
    <property type="match status" value="1"/>
</dbReference>
<dbReference type="InterPro" id="IPR050570">
    <property type="entry name" value="Cell_wall_metabolism_enzyme"/>
</dbReference>
<keyword evidence="8" id="KW-1185">Reference proteome</keyword>
<evidence type="ECO:0000256" key="1">
    <source>
        <dbReference type="ARBA" id="ARBA00022729"/>
    </source>
</evidence>
<dbReference type="RefSeq" id="WP_200810786.1">
    <property type="nucleotide sequence ID" value="NZ_FUWV01000012.1"/>
</dbReference>
<dbReference type="AlphaFoldDB" id="A0A1T4NQH5"/>
<dbReference type="GO" id="GO:0004222">
    <property type="term" value="F:metalloendopeptidase activity"/>
    <property type="evidence" value="ECO:0007669"/>
    <property type="project" value="TreeGrafter"/>
</dbReference>
<feature type="domain" description="M23ase beta-sheet core" evidence="5">
    <location>
        <begin position="319"/>
        <end position="413"/>
    </location>
</feature>
<gene>
    <name evidence="7" type="ORF">SAMN02745973_01767</name>
</gene>
<dbReference type="SUPFAM" id="SSF51261">
    <property type="entry name" value="Duplicated hybrid motif"/>
    <property type="match status" value="1"/>
</dbReference>
<keyword evidence="2" id="KW-0175">Coiled coil</keyword>
<keyword evidence="7" id="KW-0378">Hydrolase</keyword>
<feature type="chain" id="PRO_5012865919" evidence="4">
    <location>
        <begin position="26"/>
        <end position="418"/>
    </location>
</feature>
<feature type="region of interest" description="Disordered" evidence="3">
    <location>
        <begin position="390"/>
        <end position="418"/>
    </location>
</feature>
<dbReference type="PANTHER" id="PTHR21666:SF270">
    <property type="entry name" value="MUREIN HYDROLASE ACTIVATOR ENVC"/>
    <property type="match status" value="1"/>
</dbReference>
<organism evidence="7 8">
    <name type="scientific">Garciella nitratireducens DSM 15102</name>
    <dbReference type="NCBI Taxonomy" id="1121911"/>
    <lineage>
        <taxon>Bacteria</taxon>
        <taxon>Bacillati</taxon>
        <taxon>Bacillota</taxon>
        <taxon>Clostridia</taxon>
        <taxon>Eubacteriales</taxon>
        <taxon>Eubacteriaceae</taxon>
        <taxon>Garciella</taxon>
    </lineage>
</organism>
<evidence type="ECO:0000256" key="4">
    <source>
        <dbReference type="SAM" id="SignalP"/>
    </source>
</evidence>
<proteinExistence type="predicted"/>
<dbReference type="PANTHER" id="PTHR21666">
    <property type="entry name" value="PEPTIDASE-RELATED"/>
    <property type="match status" value="1"/>
</dbReference>
<evidence type="ECO:0000313" key="7">
    <source>
        <dbReference type="EMBL" id="SJZ81459.1"/>
    </source>
</evidence>
<dbReference type="Pfam" id="PF24568">
    <property type="entry name" value="CC_PcsB"/>
    <property type="match status" value="1"/>
</dbReference>
<accession>A0A1T4NQH5</accession>
<evidence type="ECO:0000256" key="3">
    <source>
        <dbReference type="SAM" id="MobiDB-lite"/>
    </source>
</evidence>
<dbReference type="Pfam" id="PF01551">
    <property type="entry name" value="Peptidase_M23"/>
    <property type="match status" value="1"/>
</dbReference>